<keyword evidence="1" id="KW-0732">Signal</keyword>
<dbReference type="InterPro" id="IPR024311">
    <property type="entry name" value="Lipocalin-like"/>
</dbReference>
<dbReference type="Proteomes" id="UP000322658">
    <property type="component" value="Unassembled WGS sequence"/>
</dbReference>
<evidence type="ECO:0000256" key="1">
    <source>
        <dbReference type="SAM" id="SignalP"/>
    </source>
</evidence>
<proteinExistence type="predicted"/>
<feature type="signal peptide" evidence="1">
    <location>
        <begin position="1"/>
        <end position="20"/>
    </location>
</feature>
<sequence>MKKKWMFCLSAVLLTFAACSDDEKGTDEQPGPIIGEWVFEKNEVYRNGKLAESFTAVETADKMIAIFREDGTYRYYDYPPKEYYNGTYTYEESTKTLSMRSDDVDYSDGSDPQVCHAEVTTTRMTWTYPADEDGYVTVEYYVRR</sequence>
<organism evidence="3 4">
    <name type="scientific">Alistipes shahii</name>
    <dbReference type="NCBI Taxonomy" id="328814"/>
    <lineage>
        <taxon>Bacteria</taxon>
        <taxon>Pseudomonadati</taxon>
        <taxon>Bacteroidota</taxon>
        <taxon>Bacteroidia</taxon>
        <taxon>Bacteroidales</taxon>
        <taxon>Rikenellaceae</taxon>
        <taxon>Alistipes</taxon>
    </lineage>
</organism>
<dbReference type="AlphaFoldDB" id="A0A5B3GQR5"/>
<name>A0A5B3GQR5_9BACT</name>
<evidence type="ECO:0000313" key="4">
    <source>
        <dbReference type="Proteomes" id="UP000322658"/>
    </source>
</evidence>
<evidence type="ECO:0000313" key="3">
    <source>
        <dbReference type="EMBL" id="KAA2375953.1"/>
    </source>
</evidence>
<reference evidence="3 4" key="1">
    <citation type="journal article" date="2019" name="Nat. Med.">
        <title>A library of human gut bacterial isolates paired with longitudinal multiomics data enables mechanistic microbiome research.</title>
        <authorList>
            <person name="Poyet M."/>
            <person name="Groussin M."/>
            <person name="Gibbons S.M."/>
            <person name="Avila-Pacheco J."/>
            <person name="Jiang X."/>
            <person name="Kearney S.M."/>
            <person name="Perrotta A.R."/>
            <person name="Berdy B."/>
            <person name="Zhao S."/>
            <person name="Lieberman T.D."/>
            <person name="Swanson P.K."/>
            <person name="Smith M."/>
            <person name="Roesemann S."/>
            <person name="Alexander J.E."/>
            <person name="Rich S.A."/>
            <person name="Livny J."/>
            <person name="Vlamakis H."/>
            <person name="Clish C."/>
            <person name="Bullock K."/>
            <person name="Deik A."/>
            <person name="Scott J."/>
            <person name="Pierce K.A."/>
            <person name="Xavier R.J."/>
            <person name="Alm E.J."/>
        </authorList>
    </citation>
    <scope>NUCLEOTIDE SEQUENCE [LARGE SCALE GENOMIC DNA]</scope>
    <source>
        <strain evidence="3 4">BIOML-A1</strain>
    </source>
</reference>
<dbReference type="EMBL" id="VVXJ01000012">
    <property type="protein sequence ID" value="KAA2375953.1"/>
    <property type="molecule type" value="Genomic_DNA"/>
</dbReference>
<dbReference type="PROSITE" id="PS51257">
    <property type="entry name" value="PROKAR_LIPOPROTEIN"/>
    <property type="match status" value="1"/>
</dbReference>
<dbReference type="Pfam" id="PF13648">
    <property type="entry name" value="Lipocalin_4"/>
    <property type="match status" value="1"/>
</dbReference>
<feature type="chain" id="PRO_5022716375" description="Lipocalin-like domain-containing protein" evidence="1">
    <location>
        <begin position="21"/>
        <end position="144"/>
    </location>
</feature>
<feature type="domain" description="Lipocalin-like" evidence="2">
    <location>
        <begin position="33"/>
        <end position="126"/>
    </location>
</feature>
<accession>A0A5B3GQR5</accession>
<protein>
    <recommendedName>
        <fullName evidence="2">Lipocalin-like domain-containing protein</fullName>
    </recommendedName>
</protein>
<gene>
    <name evidence="3" type="ORF">F2Y07_06815</name>
</gene>
<dbReference type="RefSeq" id="WP_118406536.1">
    <property type="nucleotide sequence ID" value="NZ_CAUENT010000037.1"/>
</dbReference>
<evidence type="ECO:0000259" key="2">
    <source>
        <dbReference type="Pfam" id="PF13648"/>
    </source>
</evidence>
<comment type="caution">
    <text evidence="3">The sequence shown here is derived from an EMBL/GenBank/DDBJ whole genome shotgun (WGS) entry which is preliminary data.</text>
</comment>